<evidence type="ECO:0000313" key="4">
    <source>
        <dbReference type="RefSeq" id="XP_020843326.1"/>
    </source>
</evidence>
<dbReference type="GeneID" id="110209308"/>
<evidence type="ECO:0000313" key="3">
    <source>
        <dbReference type="Proteomes" id="UP000515140"/>
    </source>
</evidence>
<organism evidence="3 4">
    <name type="scientific">Phascolarctos cinereus</name>
    <name type="common">Koala</name>
    <dbReference type="NCBI Taxonomy" id="38626"/>
    <lineage>
        <taxon>Eukaryota</taxon>
        <taxon>Metazoa</taxon>
        <taxon>Chordata</taxon>
        <taxon>Craniata</taxon>
        <taxon>Vertebrata</taxon>
        <taxon>Euteleostomi</taxon>
        <taxon>Mammalia</taxon>
        <taxon>Metatheria</taxon>
        <taxon>Diprotodontia</taxon>
        <taxon>Phascolarctidae</taxon>
        <taxon>Phascolarctos</taxon>
    </lineage>
</organism>
<feature type="region of interest" description="Disordered" evidence="1">
    <location>
        <begin position="259"/>
        <end position="360"/>
    </location>
</feature>
<dbReference type="InterPro" id="IPR011992">
    <property type="entry name" value="EF-hand-dom_pair"/>
</dbReference>
<reference evidence="4" key="1">
    <citation type="submission" date="2025-08" db="UniProtKB">
        <authorList>
            <consortium name="RefSeq"/>
        </authorList>
    </citation>
    <scope>IDENTIFICATION</scope>
    <source>
        <tissue evidence="4">Spleen</tissue>
    </source>
</reference>
<dbReference type="PANTHER" id="PTHR15717:SF2">
    <property type="entry name" value="EF-HAND CALCIUM-BINDING DOMAIN-CONTAINING PROTEIN 14"/>
    <property type="match status" value="1"/>
</dbReference>
<dbReference type="AlphaFoldDB" id="A0A6P5KFK3"/>
<gene>
    <name evidence="4" type="primary">EFCAB14</name>
</gene>
<dbReference type="InterPro" id="IPR042352">
    <property type="entry name" value="EFCAB14"/>
</dbReference>
<dbReference type="RefSeq" id="XP_020843326.1">
    <property type="nucleotide sequence ID" value="XM_020987667.1"/>
</dbReference>
<keyword evidence="2" id="KW-0812">Transmembrane</keyword>
<keyword evidence="2" id="KW-1133">Transmembrane helix</keyword>
<sequence>MKKRKELNALIGLGPGDGRGRSRRSRRAWRGAAGHRLLRTEPPASGSASSSEDEDDDDDEDDEEEDERGGGGGGGARARFARGDYFRCCKVCYPLCAFVILAACVVACVGLVWMQVALKEDLDGLKDQFRILESNQKSSFQEIPKLNEDLLRKQKQLEKIESGDLGLSKVWINITEMTKQIALLTSTVNRLKANIKSASDLISLPATVEGLQKSVASIGSTLNSVRLAVEAVQKTVDEHKRTIEALQRDTDPIWRGVLGASATTSTPGPQIQHPEKQSSKAAPSPSMVPGLGRKSPRENFQQKEDNEDTQASKLKEKLQLINALTGKPEPKQPREEASEDEKKQSSASKPSTFPKYSPRSLGNQMETAAHLRPVSIPEISSLTADLQDLFQKTDQGPEGKLSYQDLQDLLGSGVPSAQSMAEFDMDGDGRYSFLELTLALGIEHMGQN</sequence>
<feature type="transmembrane region" description="Helical" evidence="2">
    <location>
        <begin position="91"/>
        <end position="114"/>
    </location>
</feature>
<accession>A0A6P5KFK3</accession>
<dbReference type="Proteomes" id="UP000515140">
    <property type="component" value="Unplaced"/>
</dbReference>
<dbReference type="CTD" id="9813"/>
<keyword evidence="2" id="KW-0472">Membrane</keyword>
<feature type="compositionally biased region" description="Basic and acidic residues" evidence="1">
    <location>
        <begin position="328"/>
        <end position="344"/>
    </location>
</feature>
<evidence type="ECO:0000256" key="2">
    <source>
        <dbReference type="SAM" id="Phobius"/>
    </source>
</evidence>
<keyword evidence="3" id="KW-1185">Reference proteome</keyword>
<name>A0A6P5KFK3_PHACI</name>
<dbReference type="SUPFAM" id="SSF47473">
    <property type="entry name" value="EF-hand"/>
    <property type="match status" value="1"/>
</dbReference>
<evidence type="ECO:0000256" key="1">
    <source>
        <dbReference type="SAM" id="MobiDB-lite"/>
    </source>
</evidence>
<protein>
    <submittedName>
        <fullName evidence="4">EF-hand calcium-binding domain-containing protein 14 isoform X7</fullName>
    </submittedName>
</protein>
<proteinExistence type="predicted"/>
<feature type="compositionally biased region" description="Acidic residues" evidence="1">
    <location>
        <begin position="51"/>
        <end position="67"/>
    </location>
</feature>
<dbReference type="PANTHER" id="PTHR15717">
    <property type="entry name" value="PROTEIN KIAA0494"/>
    <property type="match status" value="1"/>
</dbReference>
<dbReference type="Gene3D" id="1.10.287.1490">
    <property type="match status" value="1"/>
</dbReference>
<dbReference type="Gene3D" id="1.10.238.10">
    <property type="entry name" value="EF-hand"/>
    <property type="match status" value="1"/>
</dbReference>
<feature type="region of interest" description="Disordered" evidence="1">
    <location>
        <begin position="1"/>
        <end position="75"/>
    </location>
</feature>
<feature type="compositionally biased region" description="Basic and acidic residues" evidence="1">
    <location>
        <begin position="295"/>
        <end position="304"/>
    </location>
</feature>